<dbReference type="InterPro" id="IPR012337">
    <property type="entry name" value="RNaseH-like_sf"/>
</dbReference>
<feature type="transmembrane region" description="Helical" evidence="1">
    <location>
        <begin position="22"/>
        <end position="44"/>
    </location>
</feature>
<keyword evidence="1" id="KW-1133">Transmembrane helix</keyword>
<dbReference type="AlphaFoldDB" id="A0A371FX86"/>
<dbReference type="PANTHER" id="PTHR47266">
    <property type="entry name" value="ENDONUCLEASE-RELATED"/>
    <property type="match status" value="1"/>
</dbReference>
<dbReference type="InterPro" id="IPR036397">
    <property type="entry name" value="RNaseH_sf"/>
</dbReference>
<reference evidence="2" key="1">
    <citation type="submission" date="2018-05" db="EMBL/GenBank/DDBJ databases">
        <title>Draft genome of Mucuna pruriens seed.</title>
        <authorList>
            <person name="Nnadi N.E."/>
            <person name="Vos R."/>
            <person name="Hasami M.H."/>
            <person name="Devisetty U.K."/>
            <person name="Aguiy J.C."/>
        </authorList>
    </citation>
    <scope>NUCLEOTIDE SEQUENCE [LARGE SCALE GENOMIC DNA]</scope>
    <source>
        <strain evidence="2">JCA_2017</strain>
    </source>
</reference>
<gene>
    <name evidence="2" type="ORF">CR513_36267</name>
</gene>
<dbReference type="Proteomes" id="UP000257109">
    <property type="component" value="Unassembled WGS sequence"/>
</dbReference>
<dbReference type="Gene3D" id="3.30.420.10">
    <property type="entry name" value="Ribonuclease H-like superfamily/Ribonuclease H"/>
    <property type="match status" value="1"/>
</dbReference>
<comment type="caution">
    <text evidence="2">The sequence shown here is derived from an EMBL/GenBank/DDBJ whole genome shotgun (WGS) entry which is preliminary data.</text>
</comment>
<sequence>MAICQWNEMPQYPMLFCEIFDVWGINFMGPFLVSYGNFYILLAVDYVPRWMEARATKTNDVWCVEGTDQ</sequence>
<keyword evidence="1" id="KW-0472">Membrane</keyword>
<dbReference type="InterPro" id="IPR052160">
    <property type="entry name" value="Gypsy_RT_Integrase-like"/>
</dbReference>
<dbReference type="SUPFAM" id="SSF53098">
    <property type="entry name" value="Ribonuclease H-like"/>
    <property type="match status" value="1"/>
</dbReference>
<evidence type="ECO:0008006" key="4">
    <source>
        <dbReference type="Google" id="ProtNLM"/>
    </source>
</evidence>
<organism evidence="2 3">
    <name type="scientific">Mucuna pruriens</name>
    <name type="common">Velvet bean</name>
    <name type="synonym">Dolichos pruriens</name>
    <dbReference type="NCBI Taxonomy" id="157652"/>
    <lineage>
        <taxon>Eukaryota</taxon>
        <taxon>Viridiplantae</taxon>
        <taxon>Streptophyta</taxon>
        <taxon>Embryophyta</taxon>
        <taxon>Tracheophyta</taxon>
        <taxon>Spermatophyta</taxon>
        <taxon>Magnoliopsida</taxon>
        <taxon>eudicotyledons</taxon>
        <taxon>Gunneridae</taxon>
        <taxon>Pentapetalae</taxon>
        <taxon>rosids</taxon>
        <taxon>fabids</taxon>
        <taxon>Fabales</taxon>
        <taxon>Fabaceae</taxon>
        <taxon>Papilionoideae</taxon>
        <taxon>50 kb inversion clade</taxon>
        <taxon>NPAAA clade</taxon>
        <taxon>indigoferoid/millettioid clade</taxon>
        <taxon>Phaseoleae</taxon>
        <taxon>Mucuna</taxon>
    </lineage>
</organism>
<evidence type="ECO:0000313" key="3">
    <source>
        <dbReference type="Proteomes" id="UP000257109"/>
    </source>
</evidence>
<dbReference type="OrthoDB" id="1718310at2759"/>
<name>A0A371FX86_MUCPR</name>
<dbReference type="GO" id="GO:0003676">
    <property type="term" value="F:nucleic acid binding"/>
    <property type="evidence" value="ECO:0007669"/>
    <property type="project" value="InterPro"/>
</dbReference>
<keyword evidence="3" id="KW-1185">Reference proteome</keyword>
<feature type="non-terminal residue" evidence="2">
    <location>
        <position position="1"/>
    </location>
</feature>
<protein>
    <recommendedName>
        <fullName evidence="4">Integrase catalytic domain-containing protein</fullName>
    </recommendedName>
</protein>
<accession>A0A371FX86</accession>
<evidence type="ECO:0000256" key="1">
    <source>
        <dbReference type="SAM" id="Phobius"/>
    </source>
</evidence>
<proteinExistence type="predicted"/>
<evidence type="ECO:0000313" key="2">
    <source>
        <dbReference type="EMBL" id="RDX82902.1"/>
    </source>
</evidence>
<dbReference type="EMBL" id="QJKJ01007516">
    <property type="protein sequence ID" value="RDX82902.1"/>
    <property type="molecule type" value="Genomic_DNA"/>
</dbReference>
<keyword evidence="1" id="KW-0812">Transmembrane</keyword>